<dbReference type="PROSITE" id="PS50893">
    <property type="entry name" value="ABC_TRANSPORTER_2"/>
    <property type="match status" value="1"/>
</dbReference>
<protein>
    <submittedName>
        <fullName evidence="10">ATP-binding cassette domain-containing protein</fullName>
    </submittedName>
</protein>
<dbReference type="CDD" id="cd03225">
    <property type="entry name" value="ABC_cobalt_CbiO_domain1"/>
    <property type="match status" value="1"/>
</dbReference>
<evidence type="ECO:0000256" key="8">
    <source>
        <dbReference type="ARBA" id="ARBA00023136"/>
    </source>
</evidence>
<dbReference type="PANTHER" id="PTHR43553">
    <property type="entry name" value="HEAVY METAL TRANSPORTER"/>
    <property type="match status" value="1"/>
</dbReference>
<evidence type="ECO:0000256" key="1">
    <source>
        <dbReference type="ARBA" id="ARBA00004202"/>
    </source>
</evidence>
<comment type="caution">
    <text evidence="10">The sequence shown here is derived from an EMBL/GenBank/DDBJ whole genome shotgun (WGS) entry which is preliminary data.</text>
</comment>
<keyword evidence="3" id="KW-0813">Transport</keyword>
<evidence type="ECO:0000256" key="6">
    <source>
        <dbReference type="ARBA" id="ARBA00022840"/>
    </source>
</evidence>
<dbReference type="InterPro" id="IPR017871">
    <property type="entry name" value="ABC_transporter-like_CS"/>
</dbReference>
<reference evidence="10" key="1">
    <citation type="submission" date="2020-08" db="EMBL/GenBank/DDBJ databases">
        <title>Genome public.</title>
        <authorList>
            <person name="Liu C."/>
            <person name="Sun Q."/>
        </authorList>
    </citation>
    <scope>NUCLEOTIDE SEQUENCE</scope>
    <source>
        <strain evidence="10">NSJ-44</strain>
    </source>
</reference>
<dbReference type="PANTHER" id="PTHR43553:SF24">
    <property type="entry name" value="ENERGY-COUPLING FACTOR TRANSPORTER ATP-BINDING PROTEIN ECFA1"/>
    <property type="match status" value="1"/>
</dbReference>
<dbReference type="InterPro" id="IPR015856">
    <property type="entry name" value="ABC_transpr_CbiO/EcfA_su"/>
</dbReference>
<name>A0A926CXR5_9FIRM</name>
<dbReference type="PROSITE" id="PS00211">
    <property type="entry name" value="ABC_TRANSPORTER_1"/>
    <property type="match status" value="1"/>
</dbReference>
<dbReference type="InterPro" id="IPR050095">
    <property type="entry name" value="ECF_ABC_transporter_ATP-bd"/>
</dbReference>
<dbReference type="SUPFAM" id="SSF52540">
    <property type="entry name" value="P-loop containing nucleoside triphosphate hydrolases"/>
    <property type="match status" value="1"/>
</dbReference>
<evidence type="ECO:0000256" key="5">
    <source>
        <dbReference type="ARBA" id="ARBA00022741"/>
    </source>
</evidence>
<dbReference type="Proteomes" id="UP000654279">
    <property type="component" value="Unassembled WGS sequence"/>
</dbReference>
<evidence type="ECO:0000313" key="11">
    <source>
        <dbReference type="Proteomes" id="UP000654279"/>
    </source>
</evidence>
<gene>
    <name evidence="10" type="ORF">H8699_04205</name>
</gene>
<dbReference type="GO" id="GO:0005524">
    <property type="term" value="F:ATP binding"/>
    <property type="evidence" value="ECO:0007669"/>
    <property type="project" value="UniProtKB-KW"/>
</dbReference>
<keyword evidence="5" id="KW-0547">Nucleotide-binding</keyword>
<dbReference type="SMART" id="SM00382">
    <property type="entry name" value="AAA"/>
    <property type="match status" value="1"/>
</dbReference>
<keyword evidence="11" id="KW-1185">Reference proteome</keyword>
<dbReference type="GO" id="GO:0042626">
    <property type="term" value="F:ATPase-coupled transmembrane transporter activity"/>
    <property type="evidence" value="ECO:0007669"/>
    <property type="project" value="TreeGrafter"/>
</dbReference>
<keyword evidence="6 10" id="KW-0067">ATP-binding</keyword>
<dbReference type="GO" id="GO:0043190">
    <property type="term" value="C:ATP-binding cassette (ABC) transporter complex"/>
    <property type="evidence" value="ECO:0007669"/>
    <property type="project" value="TreeGrafter"/>
</dbReference>
<organism evidence="10 11">
    <name type="scientific">Luoshenia tenuis</name>
    <dbReference type="NCBI Taxonomy" id="2763654"/>
    <lineage>
        <taxon>Bacteria</taxon>
        <taxon>Bacillati</taxon>
        <taxon>Bacillota</taxon>
        <taxon>Clostridia</taxon>
        <taxon>Christensenellales</taxon>
        <taxon>Christensenellaceae</taxon>
        <taxon>Luoshenia</taxon>
    </lineage>
</organism>
<dbReference type="EMBL" id="JACRSO010000001">
    <property type="protein sequence ID" value="MBC8528640.1"/>
    <property type="molecule type" value="Genomic_DNA"/>
</dbReference>
<evidence type="ECO:0000256" key="7">
    <source>
        <dbReference type="ARBA" id="ARBA00022967"/>
    </source>
</evidence>
<evidence type="ECO:0000256" key="2">
    <source>
        <dbReference type="ARBA" id="ARBA00005417"/>
    </source>
</evidence>
<keyword evidence="4" id="KW-1003">Cell membrane</keyword>
<evidence type="ECO:0000256" key="4">
    <source>
        <dbReference type="ARBA" id="ARBA00022475"/>
    </source>
</evidence>
<dbReference type="GO" id="GO:0016887">
    <property type="term" value="F:ATP hydrolysis activity"/>
    <property type="evidence" value="ECO:0007669"/>
    <property type="project" value="InterPro"/>
</dbReference>
<dbReference type="RefSeq" id="WP_249284619.1">
    <property type="nucleotide sequence ID" value="NZ_JACRSO010000001.1"/>
</dbReference>
<dbReference type="AlphaFoldDB" id="A0A926CXR5"/>
<feature type="domain" description="ABC transporter" evidence="9">
    <location>
        <begin position="2"/>
        <end position="242"/>
    </location>
</feature>
<evidence type="ECO:0000313" key="10">
    <source>
        <dbReference type="EMBL" id="MBC8528640.1"/>
    </source>
</evidence>
<dbReference type="InterPro" id="IPR003593">
    <property type="entry name" value="AAA+_ATPase"/>
</dbReference>
<comment type="subcellular location">
    <subcellularLocation>
        <location evidence="1">Cell membrane</location>
        <topology evidence="1">Peripheral membrane protein</topology>
    </subcellularLocation>
</comment>
<dbReference type="FunFam" id="3.40.50.300:FF:000224">
    <property type="entry name" value="Energy-coupling factor transporter ATP-binding protein EcfA"/>
    <property type="match status" value="1"/>
</dbReference>
<dbReference type="Pfam" id="PF00005">
    <property type="entry name" value="ABC_tran"/>
    <property type="match status" value="1"/>
</dbReference>
<sequence length="280" mass="30635">MIRIRDLSFKYQGDEGFALQNVDMDIAKGDFVGVIGASGAGKSTLIYAIGGVVPHHYTGDFYGSVCVKGQDTVETRPDELALTVGSVFQDIESQLTAMTVEDEVIFGLENYGTPRELVAQRLVQALEMTGIENLRHRALDTLSGGQKQKVAIAAILALQPEILVLDEPTGELDPRSSRQIFELLRKLNRDYGTTIVVVEQKIMLLSEFAGRLVVMEKGGVAYDGGVREVLGHSEALRRMGINVPRVVSLAEELRDRGLYDGPTPLNLDEAEQMARRVMGA</sequence>
<dbReference type="InterPro" id="IPR027417">
    <property type="entry name" value="P-loop_NTPase"/>
</dbReference>
<dbReference type="InterPro" id="IPR003439">
    <property type="entry name" value="ABC_transporter-like_ATP-bd"/>
</dbReference>
<evidence type="ECO:0000259" key="9">
    <source>
        <dbReference type="PROSITE" id="PS50893"/>
    </source>
</evidence>
<keyword evidence="7" id="KW-1278">Translocase</keyword>
<evidence type="ECO:0000256" key="3">
    <source>
        <dbReference type="ARBA" id="ARBA00022448"/>
    </source>
</evidence>
<dbReference type="Gene3D" id="3.40.50.300">
    <property type="entry name" value="P-loop containing nucleotide triphosphate hydrolases"/>
    <property type="match status" value="1"/>
</dbReference>
<proteinExistence type="inferred from homology"/>
<keyword evidence="8" id="KW-0472">Membrane</keyword>
<comment type="similarity">
    <text evidence="2">Belongs to the ABC transporter superfamily.</text>
</comment>
<accession>A0A926CXR5</accession>